<proteinExistence type="predicted"/>
<protein>
    <submittedName>
        <fullName evidence="1">Antitoxin VapB11</fullName>
    </submittedName>
</protein>
<evidence type="ECO:0000313" key="1">
    <source>
        <dbReference type="EMBL" id="OWK28590.1"/>
    </source>
</evidence>
<reference evidence="1 2" key="1">
    <citation type="submission" date="2017-03" db="EMBL/GenBank/DDBJ databases">
        <title>Genome sequence of Sphingomonas mucosissima DSM 17494.</title>
        <authorList>
            <person name="Poehlein A."/>
            <person name="Wuebbeler J.H."/>
            <person name="Steinbuechel A."/>
            <person name="Daniel R."/>
        </authorList>
    </citation>
    <scope>NUCLEOTIDE SEQUENCE [LARGE SCALE GENOMIC DNA]</scope>
    <source>
        <strain evidence="1 2">DSM 17494</strain>
    </source>
</reference>
<organism evidence="1 2">
    <name type="scientific">Sphingomonas mucosissima</name>
    <dbReference type="NCBI Taxonomy" id="370959"/>
    <lineage>
        <taxon>Bacteria</taxon>
        <taxon>Pseudomonadati</taxon>
        <taxon>Pseudomonadota</taxon>
        <taxon>Alphaproteobacteria</taxon>
        <taxon>Sphingomonadales</taxon>
        <taxon>Sphingomonadaceae</taxon>
        <taxon>Sphingomonas</taxon>
    </lineage>
</organism>
<dbReference type="Pfam" id="PF09957">
    <property type="entry name" value="VapB_antitoxin"/>
    <property type="match status" value="1"/>
</dbReference>
<dbReference type="Proteomes" id="UP000197783">
    <property type="component" value="Unassembled WGS sequence"/>
</dbReference>
<accession>A0A245ZFR4</accession>
<name>A0A245ZFR4_9SPHN</name>
<gene>
    <name evidence="1" type="ORF">SPMU_28510</name>
</gene>
<dbReference type="OrthoDB" id="9805830at2"/>
<dbReference type="AlphaFoldDB" id="A0A245ZFR4"/>
<comment type="caution">
    <text evidence="1">The sequence shown here is derived from an EMBL/GenBank/DDBJ whole genome shotgun (WGS) entry which is preliminary data.</text>
</comment>
<sequence length="70" mass="8106">MRTNIVIDDELIDEVMKGFGVRTMREAVDRALRESLAFIRQQQAVQGMRGLGWEGDLDVMRTDKPLPEWD</sequence>
<dbReference type="EMBL" id="NBBJ01000005">
    <property type="protein sequence ID" value="OWK28590.1"/>
    <property type="molecule type" value="Genomic_DNA"/>
</dbReference>
<evidence type="ECO:0000313" key="2">
    <source>
        <dbReference type="Proteomes" id="UP000197783"/>
    </source>
</evidence>
<keyword evidence="2" id="KW-1185">Reference proteome</keyword>
<dbReference type="RefSeq" id="WP_088334540.1">
    <property type="nucleotide sequence ID" value="NZ_NBBJ01000005.1"/>
</dbReference>
<dbReference type="InterPro" id="IPR019239">
    <property type="entry name" value="VapB_antitoxin"/>
</dbReference>